<sequence>MFQFFLLLLALSIGILFVGQWYGDTLSEAGHTASMKPREIVIGNNVLTFPENMIRFKAARQDGVRQRLDVYMVWPELEGYSPDRSDDFNHVDGSRRILFVTFEEQMMSRDMSNRLEPVYRQVIEAYSVGGPESIRFHRFKQGSGYEGEVLAVSASEPGEEPFVARCLTGTAAREALAPCERDINLGNRLSMTYRFPASLLGQWRLLDKDIRRKVAEHIKTPL</sequence>
<proteinExistence type="predicted"/>
<protein>
    <submittedName>
        <fullName evidence="1">Uncharacterized protein</fullName>
    </submittedName>
</protein>
<keyword evidence="2" id="KW-1185">Reference proteome</keyword>
<accession>A0ABU4ARJ1</accession>
<evidence type="ECO:0000313" key="1">
    <source>
        <dbReference type="EMBL" id="MDV6228842.1"/>
    </source>
</evidence>
<dbReference type="Proteomes" id="UP001185659">
    <property type="component" value="Unassembled WGS sequence"/>
</dbReference>
<organism evidence="1 2">
    <name type="scientific">Nitratireductor aquimarinus</name>
    <dbReference type="NCBI Taxonomy" id="889300"/>
    <lineage>
        <taxon>Bacteria</taxon>
        <taxon>Pseudomonadati</taxon>
        <taxon>Pseudomonadota</taxon>
        <taxon>Alphaproteobacteria</taxon>
        <taxon>Hyphomicrobiales</taxon>
        <taxon>Phyllobacteriaceae</taxon>
        <taxon>Nitratireductor</taxon>
    </lineage>
</organism>
<dbReference type="RefSeq" id="WP_317562539.1">
    <property type="nucleotide sequence ID" value="NZ_JAWLIP010000013.1"/>
</dbReference>
<name>A0ABU4ARJ1_9HYPH</name>
<reference evidence="1 2" key="1">
    <citation type="submission" date="2023-10" db="EMBL/GenBank/DDBJ databases">
        <authorList>
            <person name="Venkata Ramana C."/>
            <person name="Sasikala C."/>
            <person name="Dhurka M."/>
        </authorList>
    </citation>
    <scope>NUCLEOTIDE SEQUENCE [LARGE SCALE GENOMIC DNA]</scope>
    <source>
        <strain evidence="1 2">KCTC 32151</strain>
    </source>
</reference>
<gene>
    <name evidence="1" type="ORF">R2G56_21350</name>
</gene>
<comment type="caution">
    <text evidence="1">The sequence shown here is derived from an EMBL/GenBank/DDBJ whole genome shotgun (WGS) entry which is preliminary data.</text>
</comment>
<dbReference type="EMBL" id="JAWLIP010000013">
    <property type="protein sequence ID" value="MDV6228842.1"/>
    <property type="molecule type" value="Genomic_DNA"/>
</dbReference>
<evidence type="ECO:0000313" key="2">
    <source>
        <dbReference type="Proteomes" id="UP001185659"/>
    </source>
</evidence>